<keyword evidence="3" id="KW-1185">Reference proteome</keyword>
<name>W9CDV1_SCLBF</name>
<dbReference type="EMBL" id="AYSA01000348">
    <property type="protein sequence ID" value="ESZ92979.1"/>
    <property type="molecule type" value="Genomic_DNA"/>
</dbReference>
<dbReference type="Proteomes" id="UP000019487">
    <property type="component" value="Unassembled WGS sequence"/>
</dbReference>
<sequence length="166" mass="18612">MPFRLFRDPTLLPSHPKLASSEAGLIYIVKDNSAEPPSWPTQPTFRGEESLQVIRYYETGGTWDNRVQEVGPIETNIKYKRVRGSKAAVGEEREGLYKPAETLRMREKQSKPSPSHSQFENGYQDPAFCDASTVFGDESGSSHSKQCELRRVPVSRVPLGQGSLLK</sequence>
<feature type="compositionally biased region" description="Basic and acidic residues" evidence="1">
    <location>
        <begin position="100"/>
        <end position="110"/>
    </location>
</feature>
<evidence type="ECO:0000256" key="1">
    <source>
        <dbReference type="SAM" id="MobiDB-lite"/>
    </source>
</evidence>
<organism evidence="2 3">
    <name type="scientific">Sclerotinia borealis (strain F-4128)</name>
    <dbReference type="NCBI Taxonomy" id="1432307"/>
    <lineage>
        <taxon>Eukaryota</taxon>
        <taxon>Fungi</taxon>
        <taxon>Dikarya</taxon>
        <taxon>Ascomycota</taxon>
        <taxon>Pezizomycotina</taxon>
        <taxon>Leotiomycetes</taxon>
        <taxon>Helotiales</taxon>
        <taxon>Sclerotiniaceae</taxon>
        <taxon>Sclerotinia</taxon>
    </lineage>
</organism>
<evidence type="ECO:0000313" key="3">
    <source>
        <dbReference type="Proteomes" id="UP000019487"/>
    </source>
</evidence>
<dbReference type="AlphaFoldDB" id="W9CDV1"/>
<evidence type="ECO:0000313" key="2">
    <source>
        <dbReference type="EMBL" id="ESZ92979.1"/>
    </source>
</evidence>
<accession>W9CDV1</accession>
<dbReference type="HOGENOM" id="CLU_1603696_0_0_1"/>
<feature type="region of interest" description="Disordered" evidence="1">
    <location>
        <begin position="100"/>
        <end position="166"/>
    </location>
</feature>
<reference evidence="2 3" key="1">
    <citation type="journal article" date="2014" name="Genome Announc.">
        <title>Draft genome sequence of Sclerotinia borealis, a psychrophilic plant pathogenic fungus.</title>
        <authorList>
            <person name="Mardanov A.V."/>
            <person name="Beletsky A.V."/>
            <person name="Kadnikov V.V."/>
            <person name="Ignatov A.N."/>
            <person name="Ravin N.V."/>
        </authorList>
    </citation>
    <scope>NUCLEOTIDE SEQUENCE [LARGE SCALE GENOMIC DNA]</scope>
    <source>
        <strain evidence="3">F-4157</strain>
    </source>
</reference>
<gene>
    <name evidence="2" type="ORF">SBOR_6645</name>
</gene>
<protein>
    <submittedName>
        <fullName evidence="2">Uncharacterized protein</fullName>
    </submittedName>
</protein>
<feature type="compositionally biased region" description="Polar residues" evidence="1">
    <location>
        <begin position="111"/>
        <end position="121"/>
    </location>
</feature>
<comment type="caution">
    <text evidence="2">The sequence shown here is derived from an EMBL/GenBank/DDBJ whole genome shotgun (WGS) entry which is preliminary data.</text>
</comment>
<proteinExistence type="predicted"/>